<dbReference type="Pfam" id="PF00999">
    <property type="entry name" value="Na_H_Exchanger"/>
    <property type="match status" value="1"/>
</dbReference>
<dbReference type="InterPro" id="IPR036291">
    <property type="entry name" value="NAD(P)-bd_dom_sf"/>
</dbReference>
<dbReference type="PROSITE" id="PS51201">
    <property type="entry name" value="RCK_N"/>
    <property type="match status" value="1"/>
</dbReference>
<feature type="transmembrane region" description="Helical" evidence="7">
    <location>
        <begin position="177"/>
        <end position="201"/>
    </location>
</feature>
<feature type="transmembrane region" description="Helical" evidence="7">
    <location>
        <begin position="117"/>
        <end position="136"/>
    </location>
</feature>
<evidence type="ECO:0000256" key="1">
    <source>
        <dbReference type="ARBA" id="ARBA00004141"/>
    </source>
</evidence>
<proteinExistence type="inferred from homology"/>
<evidence type="ECO:0000313" key="9">
    <source>
        <dbReference type="EMBL" id="QEL64612.1"/>
    </source>
</evidence>
<protein>
    <submittedName>
        <fullName evidence="9">Monovalent cation:H+ antiporter-2, CPA2 family</fullName>
    </submittedName>
</protein>
<dbReference type="EMBL" id="CP022579">
    <property type="protein sequence ID" value="QEL64612.1"/>
    <property type="molecule type" value="Genomic_DNA"/>
</dbReference>
<evidence type="ECO:0000259" key="8">
    <source>
        <dbReference type="PROSITE" id="PS51201"/>
    </source>
</evidence>
<organism evidence="9 10">
    <name type="scientific">Oryzomicrobium terrae</name>
    <dbReference type="NCBI Taxonomy" id="1735038"/>
    <lineage>
        <taxon>Bacteria</taxon>
        <taxon>Pseudomonadati</taxon>
        <taxon>Pseudomonadota</taxon>
        <taxon>Betaproteobacteria</taxon>
        <taxon>Rhodocyclales</taxon>
        <taxon>Rhodocyclaceae</taxon>
        <taxon>Oryzomicrobium</taxon>
    </lineage>
</organism>
<gene>
    <name evidence="9" type="ORF">OTERR_11360</name>
</gene>
<feature type="transmembrane region" description="Helical" evidence="7">
    <location>
        <begin position="329"/>
        <end position="349"/>
    </location>
</feature>
<dbReference type="InterPro" id="IPR006153">
    <property type="entry name" value="Cation/H_exchanger_TM"/>
</dbReference>
<feature type="transmembrane region" description="Helical" evidence="7">
    <location>
        <begin position="56"/>
        <end position="76"/>
    </location>
</feature>
<feature type="transmembrane region" description="Helical" evidence="7">
    <location>
        <begin position="32"/>
        <end position="50"/>
    </location>
</feature>
<dbReference type="InterPro" id="IPR038770">
    <property type="entry name" value="Na+/solute_symporter_sf"/>
</dbReference>
<feature type="transmembrane region" description="Helical" evidence="7">
    <location>
        <begin position="361"/>
        <end position="379"/>
    </location>
</feature>
<evidence type="ECO:0000256" key="4">
    <source>
        <dbReference type="ARBA" id="ARBA00022692"/>
    </source>
</evidence>
<evidence type="ECO:0000256" key="5">
    <source>
        <dbReference type="ARBA" id="ARBA00022989"/>
    </source>
</evidence>
<dbReference type="KEGG" id="otr:OTERR_11360"/>
<dbReference type="GO" id="GO:0006813">
    <property type="term" value="P:potassium ion transport"/>
    <property type="evidence" value="ECO:0007669"/>
    <property type="project" value="InterPro"/>
</dbReference>
<comment type="subcellular location">
    <subcellularLocation>
        <location evidence="1">Membrane</location>
        <topology evidence="1">Multi-pass membrane protein</topology>
    </subcellularLocation>
</comment>
<keyword evidence="4 7" id="KW-0812">Transmembrane</keyword>
<dbReference type="PANTHER" id="PTHR42751:SF1">
    <property type="entry name" value="CATION_PROTON ANTIPORTER YBAL-RELATED"/>
    <property type="match status" value="1"/>
</dbReference>
<dbReference type="GO" id="GO:0016020">
    <property type="term" value="C:membrane"/>
    <property type="evidence" value="ECO:0007669"/>
    <property type="project" value="UniProtKB-SubCell"/>
</dbReference>
<dbReference type="Proteomes" id="UP000323671">
    <property type="component" value="Chromosome"/>
</dbReference>
<evidence type="ECO:0000256" key="7">
    <source>
        <dbReference type="SAM" id="Phobius"/>
    </source>
</evidence>
<feature type="transmembrane region" description="Helical" evidence="7">
    <location>
        <begin position="221"/>
        <end position="238"/>
    </location>
</feature>
<feature type="domain" description="RCK N-terminal" evidence="8">
    <location>
        <begin position="421"/>
        <end position="543"/>
    </location>
</feature>
<feature type="transmembrane region" description="Helical" evidence="7">
    <location>
        <begin position="275"/>
        <end position="293"/>
    </location>
</feature>
<keyword evidence="10" id="KW-1185">Reference proteome</keyword>
<dbReference type="AlphaFoldDB" id="A0A5C1E6Q8"/>
<feature type="transmembrane region" description="Helical" evidence="7">
    <location>
        <begin position="299"/>
        <end position="322"/>
    </location>
</feature>
<sequence>MHDFPILITLSGGLALALVFGWITQRLGLSTLVGYMIAGIIAGPHTPGFVADTKLATEMAEIGVILLMFGVGMHFHPQELIRVWRIAVPGAVVQSTVATVAGWALARSFGWDHSAGLVFGMALSVASTVVLMRMLVDQNRLSSRDGHVAVGWLIVEDLFTVVALVVLPALAVEQTSAGAVFASLGLALGKAALFAALVWLVGNRFVSPIMERIARAHSTELFTLTVFVIALGVAMLAAEVFHVSVALGAFFAGLVVGQSRFGPQATADMAPFRDVFSALFFVSIGMLFDPRVVLEQPWILLASLGIVLIAKPLAALAIVALLRDTRRTALTVAVGLSQIGEFSFILASLGRALGVLPDEGLGILVVAAILSIALNPLLFRITPWIEARLDARRAARGLAPVEESPRVAAPPPVSAEPHGEGPIVIVTGLGKVGGRFVRRCAEAGLPLSAIDQAVERVEEVRGLDNPDISAVYGDAGREDVLAAAGVAEARVLVVTNTALPDKMRICMTARAINPRIAIIATANTPAERGWLQEFGATSVCDLYDEMSEALLRSVRTSL</sequence>
<dbReference type="GO" id="GO:0015297">
    <property type="term" value="F:antiporter activity"/>
    <property type="evidence" value="ECO:0007669"/>
    <property type="project" value="InterPro"/>
</dbReference>
<dbReference type="Pfam" id="PF02254">
    <property type="entry name" value="TrkA_N"/>
    <property type="match status" value="1"/>
</dbReference>
<feature type="transmembrane region" description="Helical" evidence="7">
    <location>
        <begin position="148"/>
        <end position="171"/>
    </location>
</feature>
<comment type="similarity">
    <text evidence="2">Belongs to the monovalent cation:proton antiporter 2 (CPA2) transporter (TC 2.A.37) family.</text>
</comment>
<dbReference type="SUPFAM" id="SSF51735">
    <property type="entry name" value="NAD(P)-binding Rossmann-fold domains"/>
    <property type="match status" value="1"/>
</dbReference>
<feature type="transmembrane region" description="Helical" evidence="7">
    <location>
        <begin position="83"/>
        <end position="105"/>
    </location>
</feature>
<keyword evidence="3" id="KW-0813">Transport</keyword>
<dbReference type="InterPro" id="IPR003148">
    <property type="entry name" value="RCK_N"/>
</dbReference>
<dbReference type="Gene3D" id="1.20.1530.20">
    <property type="match status" value="1"/>
</dbReference>
<reference evidence="9 10" key="1">
    <citation type="submission" date="2017-07" db="EMBL/GenBank/DDBJ databases">
        <title>Complete genome sequence of Oryzomicrobium terrae TPP412.</title>
        <authorList>
            <person name="Chiu L.-W."/>
            <person name="Lo K.-J."/>
            <person name="Tsai Y.-M."/>
            <person name="Lin S.-S."/>
            <person name="Kuo C.-H."/>
            <person name="Liu C.-T."/>
        </authorList>
    </citation>
    <scope>NUCLEOTIDE SEQUENCE [LARGE SCALE GENOMIC DNA]</scope>
    <source>
        <strain evidence="9 10">TPP412</strain>
    </source>
</reference>
<dbReference type="Gene3D" id="3.40.50.720">
    <property type="entry name" value="NAD(P)-binding Rossmann-like Domain"/>
    <property type="match status" value="1"/>
</dbReference>
<evidence type="ECO:0000256" key="6">
    <source>
        <dbReference type="ARBA" id="ARBA00023136"/>
    </source>
</evidence>
<dbReference type="GO" id="GO:1902600">
    <property type="term" value="P:proton transmembrane transport"/>
    <property type="evidence" value="ECO:0007669"/>
    <property type="project" value="InterPro"/>
</dbReference>
<keyword evidence="5 7" id="KW-1133">Transmembrane helix</keyword>
<accession>A0A5C1E6Q8</accession>
<feature type="transmembrane region" description="Helical" evidence="7">
    <location>
        <begin position="244"/>
        <end position="263"/>
    </location>
</feature>
<evidence type="ECO:0000256" key="2">
    <source>
        <dbReference type="ARBA" id="ARBA00005551"/>
    </source>
</evidence>
<dbReference type="RefSeq" id="WP_187775316.1">
    <property type="nucleotide sequence ID" value="NZ_CP022579.1"/>
</dbReference>
<keyword evidence="6 7" id="KW-0472">Membrane</keyword>
<evidence type="ECO:0000256" key="3">
    <source>
        <dbReference type="ARBA" id="ARBA00022448"/>
    </source>
</evidence>
<dbReference type="PANTHER" id="PTHR42751">
    <property type="entry name" value="SODIUM/HYDROGEN EXCHANGER FAMILY/TRKA DOMAIN PROTEIN"/>
    <property type="match status" value="1"/>
</dbReference>
<name>A0A5C1E6Q8_9RHOO</name>
<feature type="transmembrane region" description="Helical" evidence="7">
    <location>
        <begin position="6"/>
        <end position="23"/>
    </location>
</feature>
<evidence type="ECO:0000313" key="10">
    <source>
        <dbReference type="Proteomes" id="UP000323671"/>
    </source>
</evidence>